<gene>
    <name evidence="1" type="ORF">S12H4_13995</name>
</gene>
<name>X1TGB1_9ZZZZ</name>
<dbReference type="EMBL" id="BARW01006663">
    <property type="protein sequence ID" value="GAI79054.1"/>
    <property type="molecule type" value="Genomic_DNA"/>
</dbReference>
<organism evidence="1">
    <name type="scientific">marine sediment metagenome</name>
    <dbReference type="NCBI Taxonomy" id="412755"/>
    <lineage>
        <taxon>unclassified sequences</taxon>
        <taxon>metagenomes</taxon>
        <taxon>ecological metagenomes</taxon>
    </lineage>
</organism>
<accession>X1TGB1</accession>
<dbReference type="AlphaFoldDB" id="X1TGB1"/>
<proteinExistence type="predicted"/>
<evidence type="ECO:0000313" key="1">
    <source>
        <dbReference type="EMBL" id="GAI79054.1"/>
    </source>
</evidence>
<feature type="non-terminal residue" evidence="1">
    <location>
        <position position="64"/>
    </location>
</feature>
<sequence>MNKKRKTFEELIDSLRTGKISYEEFKKTIEKIGSYMPYVRKKMLEKGDLLLSKKFKGEMIYKLA</sequence>
<reference evidence="1" key="1">
    <citation type="journal article" date="2014" name="Front. Microbiol.">
        <title>High frequency of phylogenetically diverse reductive dehalogenase-homologous genes in deep subseafloor sedimentary metagenomes.</title>
        <authorList>
            <person name="Kawai M."/>
            <person name="Futagami T."/>
            <person name="Toyoda A."/>
            <person name="Takaki Y."/>
            <person name="Nishi S."/>
            <person name="Hori S."/>
            <person name="Arai W."/>
            <person name="Tsubouchi T."/>
            <person name="Morono Y."/>
            <person name="Uchiyama I."/>
            <person name="Ito T."/>
            <person name="Fujiyama A."/>
            <person name="Inagaki F."/>
            <person name="Takami H."/>
        </authorList>
    </citation>
    <scope>NUCLEOTIDE SEQUENCE</scope>
    <source>
        <strain evidence="1">Expedition CK06-06</strain>
    </source>
</reference>
<protein>
    <submittedName>
        <fullName evidence="1">Uncharacterized protein</fullName>
    </submittedName>
</protein>
<comment type="caution">
    <text evidence="1">The sequence shown here is derived from an EMBL/GenBank/DDBJ whole genome shotgun (WGS) entry which is preliminary data.</text>
</comment>